<keyword evidence="3" id="KW-0804">Transcription</keyword>
<accession>A0ABW7JN15</accession>
<feature type="DNA-binding region" description="H-T-H motif" evidence="4">
    <location>
        <begin position="40"/>
        <end position="59"/>
    </location>
</feature>
<keyword evidence="1" id="KW-0805">Transcription regulation</keyword>
<dbReference type="PROSITE" id="PS50977">
    <property type="entry name" value="HTH_TETR_2"/>
    <property type="match status" value="2"/>
</dbReference>
<dbReference type="Gene3D" id="1.10.357.10">
    <property type="entry name" value="Tetracycline Repressor, domain 2"/>
    <property type="match status" value="2"/>
</dbReference>
<proteinExistence type="predicted"/>
<evidence type="ECO:0000256" key="4">
    <source>
        <dbReference type="PROSITE-ProRule" id="PRU00335"/>
    </source>
</evidence>
<evidence type="ECO:0000313" key="7">
    <source>
        <dbReference type="Proteomes" id="UP001609175"/>
    </source>
</evidence>
<evidence type="ECO:0000259" key="5">
    <source>
        <dbReference type="PROSITE" id="PS50977"/>
    </source>
</evidence>
<feature type="domain" description="HTH tetR-type" evidence="5">
    <location>
        <begin position="17"/>
        <end position="77"/>
    </location>
</feature>
<dbReference type="SUPFAM" id="SSF46689">
    <property type="entry name" value="Homeodomain-like"/>
    <property type="match status" value="2"/>
</dbReference>
<sequence length="399" mass="42799">MTTDPEAVGPLRGTRPANRRQLIVDAAADLFYRNGFADVGMSDVAAAVAIGPSALYRHFRGKQDLLATVVSTALAKVAASLTAAESDTSVDIASVLAAAAVEYRGIGVLWRREARHLLPAERKAMRAETRRIEGRVAAAIVRTRGDLGAAQADFLAKSALAVANSISFHGVSLPEPEFVTVLSELVASVLAARVPRVGERSAGAIAPPGALTARSRREAILAEATRLFATNGYSSVSVDDIGACVGMAGPSVYSHFPNKSDILAAAIFRGDEYLQLEMNRAFAAARDPQDGLHRLLVGYCTTFSDNPHITTLIVSESMHLPEAERTRARNAQRSYIAEWVHLLRLIHPELDYARARLRVQAVQIMINEIVSLPSTSPAVPSALISIGADVLGIRRLRRL</sequence>
<gene>
    <name evidence="6" type="ORF">ACHIPZ_14500</name>
</gene>
<dbReference type="InterPro" id="IPR001647">
    <property type="entry name" value="HTH_TetR"/>
</dbReference>
<keyword evidence="2 4" id="KW-0238">DNA-binding</keyword>
<feature type="domain" description="HTH tetR-type" evidence="5">
    <location>
        <begin position="214"/>
        <end position="274"/>
    </location>
</feature>
<dbReference type="InterPro" id="IPR050109">
    <property type="entry name" value="HTH-type_TetR-like_transc_reg"/>
</dbReference>
<dbReference type="PANTHER" id="PTHR30055:SF234">
    <property type="entry name" value="HTH-TYPE TRANSCRIPTIONAL REGULATOR BETI"/>
    <property type="match status" value="1"/>
</dbReference>
<dbReference type="InterPro" id="IPR009057">
    <property type="entry name" value="Homeodomain-like_sf"/>
</dbReference>
<dbReference type="PRINTS" id="PR00455">
    <property type="entry name" value="HTHTETR"/>
</dbReference>
<dbReference type="PANTHER" id="PTHR30055">
    <property type="entry name" value="HTH-TYPE TRANSCRIPTIONAL REGULATOR RUTR"/>
    <property type="match status" value="1"/>
</dbReference>
<dbReference type="Pfam" id="PF00440">
    <property type="entry name" value="TetR_N"/>
    <property type="match status" value="2"/>
</dbReference>
<evidence type="ECO:0000313" key="6">
    <source>
        <dbReference type="EMBL" id="MFH5209396.1"/>
    </source>
</evidence>
<evidence type="ECO:0000256" key="3">
    <source>
        <dbReference type="ARBA" id="ARBA00023163"/>
    </source>
</evidence>
<protein>
    <submittedName>
        <fullName evidence="6">TetR/AcrR family transcriptional regulator</fullName>
    </submittedName>
</protein>
<dbReference type="RefSeq" id="WP_395115142.1">
    <property type="nucleotide sequence ID" value="NZ_JBIMSO010000053.1"/>
</dbReference>
<organism evidence="6 7">
    <name type="scientific">Antrihabitans spumae</name>
    <dbReference type="NCBI Taxonomy" id="3373370"/>
    <lineage>
        <taxon>Bacteria</taxon>
        <taxon>Bacillati</taxon>
        <taxon>Actinomycetota</taxon>
        <taxon>Actinomycetes</taxon>
        <taxon>Mycobacteriales</taxon>
        <taxon>Nocardiaceae</taxon>
        <taxon>Antrihabitans</taxon>
    </lineage>
</organism>
<dbReference type="EMBL" id="JBIMSO010000053">
    <property type="protein sequence ID" value="MFH5209396.1"/>
    <property type="molecule type" value="Genomic_DNA"/>
</dbReference>
<dbReference type="Gene3D" id="1.10.10.60">
    <property type="entry name" value="Homeodomain-like"/>
    <property type="match status" value="2"/>
</dbReference>
<evidence type="ECO:0000256" key="2">
    <source>
        <dbReference type="ARBA" id="ARBA00023125"/>
    </source>
</evidence>
<feature type="DNA-binding region" description="H-T-H motif" evidence="4">
    <location>
        <begin position="237"/>
        <end position="256"/>
    </location>
</feature>
<evidence type="ECO:0000256" key="1">
    <source>
        <dbReference type="ARBA" id="ARBA00023015"/>
    </source>
</evidence>
<name>A0ABW7JN15_9NOCA</name>
<dbReference type="Proteomes" id="UP001609175">
    <property type="component" value="Unassembled WGS sequence"/>
</dbReference>
<comment type="caution">
    <text evidence="6">The sequence shown here is derived from an EMBL/GenBank/DDBJ whole genome shotgun (WGS) entry which is preliminary data.</text>
</comment>
<reference evidence="6 7" key="1">
    <citation type="submission" date="2024-10" db="EMBL/GenBank/DDBJ databases">
        <authorList>
            <person name="Riesco R."/>
        </authorList>
    </citation>
    <scope>NUCLEOTIDE SEQUENCE [LARGE SCALE GENOMIC DNA]</scope>
    <source>
        <strain evidence="6 7">NCIMB 15449</strain>
    </source>
</reference>